<keyword evidence="3" id="KW-0808">Transferase</keyword>
<dbReference type="PANTHER" id="PTHR32309:SF31">
    <property type="entry name" value="CAPSULAR EXOPOLYSACCHARIDE FAMILY"/>
    <property type="match status" value="1"/>
</dbReference>
<dbReference type="InterPro" id="IPR025669">
    <property type="entry name" value="AAA_dom"/>
</dbReference>
<protein>
    <submittedName>
        <fullName evidence="3">Tyrosine-protein kinase ptk</fullName>
        <ecNumber evidence="3">2.7.10.-</ecNumber>
    </submittedName>
</protein>
<dbReference type="GO" id="GO:0016301">
    <property type="term" value="F:kinase activity"/>
    <property type="evidence" value="ECO:0007669"/>
    <property type="project" value="UniProtKB-KW"/>
</dbReference>
<dbReference type="STRING" id="1267766.WYH_00660"/>
<dbReference type="OrthoDB" id="9775724at2"/>
<dbReference type="InterPro" id="IPR027417">
    <property type="entry name" value="P-loop_NTPase"/>
</dbReference>
<name>A0A0F7KRH2_9SPHN</name>
<dbReference type="SUPFAM" id="SSF52540">
    <property type="entry name" value="P-loop containing nucleoside triphosphate hydrolases"/>
    <property type="match status" value="1"/>
</dbReference>
<dbReference type="Gene3D" id="3.40.50.300">
    <property type="entry name" value="P-loop containing nucleotide triphosphate hydrolases"/>
    <property type="match status" value="1"/>
</dbReference>
<feature type="region of interest" description="Disordered" evidence="1">
    <location>
        <begin position="1"/>
        <end position="94"/>
    </location>
</feature>
<feature type="compositionally biased region" description="Polar residues" evidence="1">
    <location>
        <begin position="64"/>
        <end position="80"/>
    </location>
</feature>
<dbReference type="PANTHER" id="PTHR32309">
    <property type="entry name" value="TYROSINE-PROTEIN KINASE"/>
    <property type="match status" value="1"/>
</dbReference>
<sequence>MTEQSKIPLPPEGEGKEGKSLIERAGDAFGFGNFTPAPVPGKLADAPNRRVAKRAATQPGKAPATQSPADMSSAGDQGETTPAHDDKAAFSPPVPRIAFRAPPVAVDRGHLRESGLIEPDGPVTQLVEEFRIVKRQLLANMEKARKRGDGRAQRVLVCSPLPGEGKTFCATNLALAMAAEKDSEVLLVDADFAKPSILSLLGLQGGKGLMDALANAQIHVEDCVITTDIPGFFVLPAGSQTASDSEFLASGHTAEIFDRLTQGAPNRIVIFDSPPALAASPAAELAKYVSQALVVVRADQTGQSALEDTLSLLSTCPDIQLLLNAANFSPSGRRFGAYYGYGD</sequence>
<evidence type="ECO:0000313" key="3">
    <source>
        <dbReference type="EMBL" id="AKH41716.1"/>
    </source>
</evidence>
<accession>A0A0F7KRH2</accession>
<dbReference type="Proteomes" id="UP000034392">
    <property type="component" value="Chromosome"/>
</dbReference>
<dbReference type="InterPro" id="IPR050445">
    <property type="entry name" value="Bact_polysacc_biosynth/exp"/>
</dbReference>
<organism evidence="3 4">
    <name type="scientific">Croceibacterium atlanticum</name>
    <dbReference type="NCBI Taxonomy" id="1267766"/>
    <lineage>
        <taxon>Bacteria</taxon>
        <taxon>Pseudomonadati</taxon>
        <taxon>Pseudomonadota</taxon>
        <taxon>Alphaproteobacteria</taxon>
        <taxon>Sphingomonadales</taxon>
        <taxon>Erythrobacteraceae</taxon>
        <taxon>Croceibacterium</taxon>
    </lineage>
</organism>
<evidence type="ECO:0000256" key="1">
    <source>
        <dbReference type="SAM" id="MobiDB-lite"/>
    </source>
</evidence>
<proteinExistence type="predicted"/>
<feature type="compositionally biased region" description="Basic and acidic residues" evidence="1">
    <location>
        <begin position="13"/>
        <end position="26"/>
    </location>
</feature>
<feature type="domain" description="AAA" evidence="2">
    <location>
        <begin position="163"/>
        <end position="321"/>
    </location>
</feature>
<evidence type="ECO:0000259" key="2">
    <source>
        <dbReference type="Pfam" id="PF13614"/>
    </source>
</evidence>
<gene>
    <name evidence="3" type="primary">ptk</name>
    <name evidence="3" type="ORF">WYH_00660</name>
</gene>
<dbReference type="RefSeq" id="WP_046902698.1">
    <property type="nucleotide sequence ID" value="NZ_CP011452.2"/>
</dbReference>
<dbReference type="Pfam" id="PF13614">
    <property type="entry name" value="AAA_31"/>
    <property type="match status" value="1"/>
</dbReference>
<keyword evidence="3" id="KW-0418">Kinase</keyword>
<dbReference type="EMBL" id="CP011452">
    <property type="protein sequence ID" value="AKH41716.1"/>
    <property type="molecule type" value="Genomic_DNA"/>
</dbReference>
<evidence type="ECO:0000313" key="4">
    <source>
        <dbReference type="Proteomes" id="UP000034392"/>
    </source>
</evidence>
<dbReference type="PATRIC" id="fig|1267766.3.peg.666"/>
<dbReference type="KEGG" id="aay:WYH_00660"/>
<dbReference type="AlphaFoldDB" id="A0A0F7KRH2"/>
<reference evidence="3" key="1">
    <citation type="submission" date="2015-05" db="EMBL/GenBank/DDBJ databases">
        <title>The complete genome of Altererythrobacter atlanticus strain 26DY36.</title>
        <authorList>
            <person name="Wu Y.-H."/>
            <person name="Cheng H."/>
            <person name="Wu X.-W."/>
        </authorList>
    </citation>
    <scope>NUCLEOTIDE SEQUENCE [LARGE SCALE GENOMIC DNA]</scope>
    <source>
        <strain evidence="3">26DY36</strain>
    </source>
</reference>
<dbReference type="EC" id="2.7.10.-" evidence="3"/>
<keyword evidence="4" id="KW-1185">Reference proteome</keyword>